<dbReference type="AlphaFoldDB" id="A0A2S6H787"/>
<evidence type="ECO:0000313" key="1">
    <source>
        <dbReference type="EMBL" id="PPK73328.1"/>
    </source>
</evidence>
<accession>A0A2S6H787</accession>
<gene>
    <name evidence="1" type="ORF">B0F88_102310</name>
</gene>
<organism evidence="1 2">
    <name type="scientific">Methylobacter tundripaludum</name>
    <dbReference type="NCBI Taxonomy" id="173365"/>
    <lineage>
        <taxon>Bacteria</taxon>
        <taxon>Pseudomonadati</taxon>
        <taxon>Pseudomonadota</taxon>
        <taxon>Gammaproteobacteria</taxon>
        <taxon>Methylococcales</taxon>
        <taxon>Methylococcaceae</taxon>
        <taxon>Methylobacter</taxon>
    </lineage>
</organism>
<dbReference type="Proteomes" id="UP000238071">
    <property type="component" value="Unassembled WGS sequence"/>
</dbReference>
<dbReference type="EMBL" id="PTIY01000002">
    <property type="protein sequence ID" value="PPK73328.1"/>
    <property type="molecule type" value="Genomic_DNA"/>
</dbReference>
<dbReference type="RefSeq" id="WP_104422581.1">
    <property type="nucleotide sequence ID" value="NZ_PTIY01000002.1"/>
</dbReference>
<proteinExistence type="predicted"/>
<evidence type="ECO:0000313" key="2">
    <source>
        <dbReference type="Proteomes" id="UP000238071"/>
    </source>
</evidence>
<reference evidence="1 2" key="1">
    <citation type="submission" date="2018-02" db="EMBL/GenBank/DDBJ databases">
        <title>Subsurface microbial communities from deep shales in Ohio and West Virginia, USA.</title>
        <authorList>
            <person name="Wrighton K."/>
        </authorList>
    </citation>
    <scope>NUCLEOTIDE SEQUENCE [LARGE SCALE GENOMIC DNA]</scope>
    <source>
        <strain evidence="1 2">OWC-G53F</strain>
    </source>
</reference>
<protein>
    <submittedName>
        <fullName evidence="1">Uncharacterized protein</fullName>
    </submittedName>
</protein>
<name>A0A2S6H787_9GAMM</name>
<sequence length="79" mass="8877">MIAISQQLEKTINLNESGLPVNLPDCYTRITEITRYKTESCGSTPNHALEKWLELSSSLCAEYATKHKLSYSGPDNGWE</sequence>
<keyword evidence="2" id="KW-1185">Reference proteome</keyword>
<comment type="caution">
    <text evidence="1">The sequence shown here is derived from an EMBL/GenBank/DDBJ whole genome shotgun (WGS) entry which is preliminary data.</text>
</comment>
<dbReference type="OrthoDB" id="8538784at2"/>